<name>A0A7W6RYK4_9PROT</name>
<dbReference type="RefSeq" id="WP_184433086.1">
    <property type="nucleotide sequence ID" value="NZ_JACIGI010000008.1"/>
</dbReference>
<dbReference type="EMBL" id="JACIGI010000008">
    <property type="protein sequence ID" value="MBB4285608.1"/>
    <property type="molecule type" value="Genomic_DNA"/>
</dbReference>
<gene>
    <name evidence="2" type="ORF">GGD88_001327</name>
</gene>
<accession>A0A7W6RYK4</accession>
<dbReference type="AlphaFoldDB" id="A0A7W6RYK4"/>
<evidence type="ECO:0000313" key="3">
    <source>
        <dbReference type="Proteomes" id="UP000555728"/>
    </source>
</evidence>
<keyword evidence="3" id="KW-1185">Reference proteome</keyword>
<evidence type="ECO:0000256" key="1">
    <source>
        <dbReference type="SAM" id="SignalP"/>
    </source>
</evidence>
<protein>
    <submittedName>
        <fullName evidence="2">Uncharacterized protein</fullName>
    </submittedName>
</protein>
<dbReference type="Proteomes" id="UP000555728">
    <property type="component" value="Unassembled WGS sequence"/>
</dbReference>
<feature type="chain" id="PRO_5031439624" evidence="1">
    <location>
        <begin position="25"/>
        <end position="146"/>
    </location>
</feature>
<comment type="caution">
    <text evidence="2">The sequence shown here is derived from an EMBL/GenBank/DDBJ whole genome shotgun (WGS) entry which is preliminary data.</text>
</comment>
<sequence>MRRGLVGLVMGGLAWAVLALPAYAAGGATVTLRCADAADDPVDLRACFADSRLEISREGTKTAYTAADLASLGAVSDGVLTLAMPHNFSVRARNSGEGLTLALTVTAPGGRVVHTAEAGRLGVVQFYHCGPSVDPQCREYNYSEPQ</sequence>
<evidence type="ECO:0000313" key="2">
    <source>
        <dbReference type="EMBL" id="MBB4285608.1"/>
    </source>
</evidence>
<reference evidence="2 3" key="1">
    <citation type="submission" date="2020-08" db="EMBL/GenBank/DDBJ databases">
        <title>Genome sequencing of Purple Non-Sulfur Bacteria from various extreme environments.</title>
        <authorList>
            <person name="Mayer M."/>
        </authorList>
    </citation>
    <scope>NUCLEOTIDE SEQUENCE [LARGE SCALE GENOMIC DNA]</scope>
    <source>
        <strain evidence="2 3">JA135</strain>
    </source>
</reference>
<feature type="signal peptide" evidence="1">
    <location>
        <begin position="1"/>
        <end position="24"/>
    </location>
</feature>
<proteinExistence type="predicted"/>
<keyword evidence="1" id="KW-0732">Signal</keyword>
<organism evidence="2 3">
    <name type="scientific">Roseospira goensis</name>
    <dbReference type="NCBI Taxonomy" id="391922"/>
    <lineage>
        <taxon>Bacteria</taxon>
        <taxon>Pseudomonadati</taxon>
        <taxon>Pseudomonadota</taxon>
        <taxon>Alphaproteobacteria</taxon>
        <taxon>Rhodospirillales</taxon>
        <taxon>Rhodospirillaceae</taxon>
        <taxon>Roseospira</taxon>
    </lineage>
</organism>